<proteinExistence type="predicted"/>
<feature type="signal peptide" evidence="2">
    <location>
        <begin position="1"/>
        <end position="17"/>
    </location>
</feature>
<keyword evidence="4" id="KW-1185">Reference proteome</keyword>
<protein>
    <submittedName>
        <fullName evidence="3">Uncharacterized protein</fullName>
    </submittedName>
</protein>
<feature type="region of interest" description="Disordered" evidence="1">
    <location>
        <begin position="197"/>
        <end position="227"/>
    </location>
</feature>
<evidence type="ECO:0000256" key="1">
    <source>
        <dbReference type="SAM" id="MobiDB-lite"/>
    </source>
</evidence>
<evidence type="ECO:0000313" key="3">
    <source>
        <dbReference type="EMBL" id="KAF2103627.1"/>
    </source>
</evidence>
<dbReference type="AlphaFoldDB" id="A0A9P4IPI5"/>
<dbReference type="OrthoDB" id="3928002at2759"/>
<dbReference type="EMBL" id="ML978121">
    <property type="protein sequence ID" value="KAF2103627.1"/>
    <property type="molecule type" value="Genomic_DNA"/>
</dbReference>
<feature type="compositionally biased region" description="Basic and acidic residues" evidence="1">
    <location>
        <begin position="197"/>
        <end position="221"/>
    </location>
</feature>
<name>A0A9P4IPI5_9PEZI</name>
<accession>A0A9P4IPI5</accession>
<dbReference type="PANTHER" id="PTHR38049">
    <property type="entry name" value="RICIN B LECTIN DOMAIN-CONTAINING PROTEIN"/>
    <property type="match status" value="1"/>
</dbReference>
<feature type="chain" id="PRO_5040238856" evidence="2">
    <location>
        <begin position="18"/>
        <end position="227"/>
    </location>
</feature>
<keyword evidence="2" id="KW-0732">Signal</keyword>
<dbReference type="PANTHER" id="PTHR38049:SF2">
    <property type="entry name" value="RICIN B LECTIN DOMAIN-CONTAINING PROTEIN"/>
    <property type="match status" value="1"/>
</dbReference>
<sequence>MVLSIIIALCAAPGLMGTQEAIRQAQAKEKREEHRARRCKLVARCVRASARRCEIDGRQLVLRNNKLYIDTETPRDIQFGHPFTGYYLPYPEASYEGLVTTVRDDIPMLNWIYIDKETNEVKYGVRVDAQPNLTGPFDCTRQDRRLTFEGWEGFVAAEESPNIWAVYFDVEDDGLKGKVSPETRILEIELSRKETRYKKDAEARKEDQTTTHDEKHMHVSVDAEDQT</sequence>
<gene>
    <name evidence="3" type="ORF">NA57DRAFT_62556</name>
</gene>
<comment type="caution">
    <text evidence="3">The sequence shown here is derived from an EMBL/GenBank/DDBJ whole genome shotgun (WGS) entry which is preliminary data.</text>
</comment>
<organism evidence="3 4">
    <name type="scientific">Rhizodiscina lignyota</name>
    <dbReference type="NCBI Taxonomy" id="1504668"/>
    <lineage>
        <taxon>Eukaryota</taxon>
        <taxon>Fungi</taxon>
        <taxon>Dikarya</taxon>
        <taxon>Ascomycota</taxon>
        <taxon>Pezizomycotina</taxon>
        <taxon>Dothideomycetes</taxon>
        <taxon>Pleosporomycetidae</taxon>
        <taxon>Aulographales</taxon>
        <taxon>Rhizodiscinaceae</taxon>
        <taxon>Rhizodiscina</taxon>
    </lineage>
</organism>
<reference evidence="3" key="1">
    <citation type="journal article" date="2020" name="Stud. Mycol.">
        <title>101 Dothideomycetes genomes: a test case for predicting lifestyles and emergence of pathogens.</title>
        <authorList>
            <person name="Haridas S."/>
            <person name="Albert R."/>
            <person name="Binder M."/>
            <person name="Bloem J."/>
            <person name="Labutti K."/>
            <person name="Salamov A."/>
            <person name="Andreopoulos B."/>
            <person name="Baker S."/>
            <person name="Barry K."/>
            <person name="Bills G."/>
            <person name="Bluhm B."/>
            <person name="Cannon C."/>
            <person name="Castanera R."/>
            <person name="Culley D."/>
            <person name="Daum C."/>
            <person name="Ezra D."/>
            <person name="Gonzalez J."/>
            <person name="Henrissat B."/>
            <person name="Kuo A."/>
            <person name="Liang C."/>
            <person name="Lipzen A."/>
            <person name="Lutzoni F."/>
            <person name="Magnuson J."/>
            <person name="Mondo S."/>
            <person name="Nolan M."/>
            <person name="Ohm R."/>
            <person name="Pangilinan J."/>
            <person name="Park H.-J."/>
            <person name="Ramirez L."/>
            <person name="Alfaro M."/>
            <person name="Sun H."/>
            <person name="Tritt A."/>
            <person name="Yoshinaga Y."/>
            <person name="Zwiers L.-H."/>
            <person name="Turgeon B."/>
            <person name="Goodwin S."/>
            <person name="Spatafora J."/>
            <person name="Crous P."/>
            <person name="Grigoriev I."/>
        </authorList>
    </citation>
    <scope>NUCLEOTIDE SEQUENCE</scope>
    <source>
        <strain evidence="3">CBS 133067</strain>
    </source>
</reference>
<dbReference type="Proteomes" id="UP000799772">
    <property type="component" value="Unassembled WGS sequence"/>
</dbReference>
<evidence type="ECO:0000313" key="4">
    <source>
        <dbReference type="Proteomes" id="UP000799772"/>
    </source>
</evidence>
<evidence type="ECO:0000256" key="2">
    <source>
        <dbReference type="SAM" id="SignalP"/>
    </source>
</evidence>